<dbReference type="EMBL" id="JAVHJO010000001">
    <property type="protein sequence ID" value="KAK6544297.1"/>
    <property type="molecule type" value="Genomic_DNA"/>
</dbReference>
<sequence>MQLKTLFFIAVAVGLNDGVMAWIRLKPLGGVLAGLPRSNQDGYTTLAYFPVIIRQPLPTTPPPPPGPNLNSLSQAADTACAAANGAGSRGLITSSGNHIACFPMRPGFVPSVYYGLCALGEEVPPNRMQDGLCQVIHGATDSLRPVSAATATTFTPCPLPSPYGDCVHCYAHTSPSHSGDCNHVYALLFLLSTATASPFTPFSPSFYTPSLSNARSNLTLGYICALRSYVPAQRQPQTYPTNQEKAQGSSIATTIHTTPWVSG</sequence>
<organism evidence="1 2">
    <name type="scientific">Orbilia ellipsospora</name>
    <dbReference type="NCBI Taxonomy" id="2528407"/>
    <lineage>
        <taxon>Eukaryota</taxon>
        <taxon>Fungi</taxon>
        <taxon>Dikarya</taxon>
        <taxon>Ascomycota</taxon>
        <taxon>Pezizomycotina</taxon>
        <taxon>Orbiliomycetes</taxon>
        <taxon>Orbiliales</taxon>
        <taxon>Orbiliaceae</taxon>
        <taxon>Orbilia</taxon>
    </lineage>
</organism>
<comment type="caution">
    <text evidence="1">The sequence shown here is derived from an EMBL/GenBank/DDBJ whole genome shotgun (WGS) entry which is preliminary data.</text>
</comment>
<dbReference type="Proteomes" id="UP001365542">
    <property type="component" value="Unassembled WGS sequence"/>
</dbReference>
<proteinExistence type="predicted"/>
<protein>
    <submittedName>
        <fullName evidence="1">Uncharacterized protein</fullName>
    </submittedName>
</protein>
<reference evidence="1 2" key="1">
    <citation type="submission" date="2019-10" db="EMBL/GenBank/DDBJ databases">
        <authorList>
            <person name="Palmer J.M."/>
        </authorList>
    </citation>
    <scope>NUCLEOTIDE SEQUENCE [LARGE SCALE GENOMIC DNA]</scope>
    <source>
        <strain evidence="1 2">TWF694</strain>
    </source>
</reference>
<evidence type="ECO:0000313" key="2">
    <source>
        <dbReference type="Proteomes" id="UP001365542"/>
    </source>
</evidence>
<dbReference type="AlphaFoldDB" id="A0AAV9XTQ2"/>
<accession>A0AAV9XTQ2</accession>
<name>A0AAV9XTQ2_9PEZI</name>
<gene>
    <name evidence="1" type="ORF">TWF694_000997</name>
</gene>
<evidence type="ECO:0000313" key="1">
    <source>
        <dbReference type="EMBL" id="KAK6544297.1"/>
    </source>
</evidence>
<keyword evidence="2" id="KW-1185">Reference proteome</keyword>